<sequence length="175" mass="19852">MKAEILSLCSVLQLSPKLYALEERDTIFPQKLWTEIRVLRSILGGRLLVLVDGQWQHLDSNTLKPQTPPTEQQQTLLLSDAVSNNPERYGRIVGREGEVYITSTGVELTLDWNTLKITQSGTDTKFIGLLYKIHYLQWLGNKQINTGLGIVGLLALSLLAYHGFILYTRRRREAS</sequence>
<keyword evidence="3" id="KW-1185">Reference proteome</keyword>
<dbReference type="Proteomes" id="UP001143362">
    <property type="component" value="Unassembled WGS sequence"/>
</dbReference>
<reference evidence="2" key="1">
    <citation type="submission" date="2019-02" db="EMBL/GenBank/DDBJ databases">
        <authorList>
            <person name="Li S.-H."/>
        </authorList>
    </citation>
    <scope>NUCLEOTIDE SEQUENCE</scope>
    <source>
        <strain evidence="2">IMCC14734</strain>
    </source>
</reference>
<comment type="caution">
    <text evidence="2">The sequence shown here is derived from an EMBL/GenBank/DDBJ whole genome shotgun (WGS) entry which is preliminary data.</text>
</comment>
<keyword evidence="1" id="KW-0812">Transmembrane</keyword>
<proteinExistence type="predicted"/>
<name>A0ABT3TLD9_9GAMM</name>
<keyword evidence="1" id="KW-0472">Membrane</keyword>
<evidence type="ECO:0000256" key="1">
    <source>
        <dbReference type="SAM" id="Phobius"/>
    </source>
</evidence>
<keyword evidence="1" id="KW-1133">Transmembrane helix</keyword>
<evidence type="ECO:0000313" key="2">
    <source>
        <dbReference type="EMBL" id="MCX2983139.1"/>
    </source>
</evidence>
<evidence type="ECO:0000313" key="3">
    <source>
        <dbReference type="Proteomes" id="UP001143362"/>
    </source>
</evidence>
<organism evidence="2 3">
    <name type="scientific">Candidatus Litorirhabdus singularis</name>
    <dbReference type="NCBI Taxonomy" id="2518993"/>
    <lineage>
        <taxon>Bacteria</taxon>
        <taxon>Pseudomonadati</taxon>
        <taxon>Pseudomonadota</taxon>
        <taxon>Gammaproteobacteria</taxon>
        <taxon>Cellvibrionales</taxon>
        <taxon>Halieaceae</taxon>
        <taxon>Candidatus Litorirhabdus</taxon>
    </lineage>
</organism>
<dbReference type="RefSeq" id="WP_279247169.1">
    <property type="nucleotide sequence ID" value="NZ_SHNN01000005.1"/>
</dbReference>
<dbReference type="EMBL" id="SHNN01000005">
    <property type="protein sequence ID" value="MCX2983139.1"/>
    <property type="molecule type" value="Genomic_DNA"/>
</dbReference>
<protein>
    <submittedName>
        <fullName evidence="2">Uncharacterized protein</fullName>
    </submittedName>
</protein>
<accession>A0ABT3TLD9</accession>
<feature type="transmembrane region" description="Helical" evidence="1">
    <location>
        <begin position="147"/>
        <end position="167"/>
    </location>
</feature>
<gene>
    <name evidence="2" type="ORF">EYC98_19940</name>
</gene>